<name>A0ACD3ADN4_9AGAR</name>
<evidence type="ECO:0000313" key="1">
    <source>
        <dbReference type="EMBL" id="TFK63714.1"/>
    </source>
</evidence>
<evidence type="ECO:0000313" key="2">
    <source>
        <dbReference type="Proteomes" id="UP000308600"/>
    </source>
</evidence>
<sequence>MFTSRQVSMARIYHPNVHIPVGVVSVAPSGPLTLDNEAPTTPTAAPTNHNAPRWRQPVTLASPSLPLTTVSRLTRCSGSPLVFPLFFPRLTINTTFGLSSAVPPISQAVKEVLPQTITPSKVNSLGPGAVVRRVALCIYPSGDKMWT</sequence>
<dbReference type="EMBL" id="ML208508">
    <property type="protein sequence ID" value="TFK63714.1"/>
    <property type="molecule type" value="Genomic_DNA"/>
</dbReference>
<proteinExistence type="predicted"/>
<protein>
    <submittedName>
        <fullName evidence="1">Uncharacterized protein</fullName>
    </submittedName>
</protein>
<gene>
    <name evidence="1" type="ORF">BDN72DRAFT_861897</name>
</gene>
<reference evidence="1 2" key="1">
    <citation type="journal article" date="2019" name="Nat. Ecol. Evol.">
        <title>Megaphylogeny resolves global patterns of mushroom evolution.</title>
        <authorList>
            <person name="Varga T."/>
            <person name="Krizsan K."/>
            <person name="Foldi C."/>
            <person name="Dima B."/>
            <person name="Sanchez-Garcia M."/>
            <person name="Sanchez-Ramirez S."/>
            <person name="Szollosi G.J."/>
            <person name="Szarkandi J.G."/>
            <person name="Papp V."/>
            <person name="Albert L."/>
            <person name="Andreopoulos W."/>
            <person name="Angelini C."/>
            <person name="Antonin V."/>
            <person name="Barry K.W."/>
            <person name="Bougher N.L."/>
            <person name="Buchanan P."/>
            <person name="Buyck B."/>
            <person name="Bense V."/>
            <person name="Catcheside P."/>
            <person name="Chovatia M."/>
            <person name="Cooper J."/>
            <person name="Damon W."/>
            <person name="Desjardin D."/>
            <person name="Finy P."/>
            <person name="Geml J."/>
            <person name="Haridas S."/>
            <person name="Hughes K."/>
            <person name="Justo A."/>
            <person name="Karasinski D."/>
            <person name="Kautmanova I."/>
            <person name="Kiss B."/>
            <person name="Kocsube S."/>
            <person name="Kotiranta H."/>
            <person name="LaButti K.M."/>
            <person name="Lechner B.E."/>
            <person name="Liimatainen K."/>
            <person name="Lipzen A."/>
            <person name="Lukacs Z."/>
            <person name="Mihaltcheva S."/>
            <person name="Morgado L.N."/>
            <person name="Niskanen T."/>
            <person name="Noordeloos M.E."/>
            <person name="Ohm R.A."/>
            <person name="Ortiz-Santana B."/>
            <person name="Ovrebo C."/>
            <person name="Racz N."/>
            <person name="Riley R."/>
            <person name="Savchenko A."/>
            <person name="Shiryaev A."/>
            <person name="Soop K."/>
            <person name="Spirin V."/>
            <person name="Szebenyi C."/>
            <person name="Tomsovsky M."/>
            <person name="Tulloss R.E."/>
            <person name="Uehling J."/>
            <person name="Grigoriev I.V."/>
            <person name="Vagvolgyi C."/>
            <person name="Papp T."/>
            <person name="Martin F.M."/>
            <person name="Miettinen O."/>
            <person name="Hibbett D.S."/>
            <person name="Nagy L.G."/>
        </authorList>
    </citation>
    <scope>NUCLEOTIDE SEQUENCE [LARGE SCALE GENOMIC DNA]</scope>
    <source>
        <strain evidence="1 2">NL-1719</strain>
    </source>
</reference>
<organism evidence="1 2">
    <name type="scientific">Pluteus cervinus</name>
    <dbReference type="NCBI Taxonomy" id="181527"/>
    <lineage>
        <taxon>Eukaryota</taxon>
        <taxon>Fungi</taxon>
        <taxon>Dikarya</taxon>
        <taxon>Basidiomycota</taxon>
        <taxon>Agaricomycotina</taxon>
        <taxon>Agaricomycetes</taxon>
        <taxon>Agaricomycetidae</taxon>
        <taxon>Agaricales</taxon>
        <taxon>Pluteineae</taxon>
        <taxon>Pluteaceae</taxon>
        <taxon>Pluteus</taxon>
    </lineage>
</organism>
<accession>A0ACD3ADN4</accession>
<dbReference type="Proteomes" id="UP000308600">
    <property type="component" value="Unassembled WGS sequence"/>
</dbReference>
<keyword evidence="2" id="KW-1185">Reference proteome</keyword>